<dbReference type="AlphaFoldDB" id="A0A7R9H1S3"/>
<evidence type="ECO:0000256" key="1">
    <source>
        <dbReference type="SAM" id="MobiDB-lite"/>
    </source>
</evidence>
<proteinExistence type="predicted"/>
<feature type="region of interest" description="Disordered" evidence="1">
    <location>
        <begin position="278"/>
        <end position="342"/>
    </location>
</feature>
<dbReference type="PANTHER" id="PTHR48421:SF1">
    <property type="entry name" value="MYCBP-ASSOCIATED PROTEIN"/>
    <property type="match status" value="1"/>
</dbReference>
<feature type="compositionally biased region" description="Basic and acidic residues" evidence="1">
    <location>
        <begin position="288"/>
        <end position="325"/>
    </location>
</feature>
<evidence type="ECO:0000313" key="2">
    <source>
        <dbReference type="EMBL" id="CAD7405955.1"/>
    </source>
</evidence>
<name>A0A7R9H1S3_TIMCR</name>
<dbReference type="InterPro" id="IPR032707">
    <property type="entry name" value="MYCBPAP"/>
</dbReference>
<dbReference type="Pfam" id="PF14646">
    <property type="entry name" value="MYCBPAP"/>
    <property type="match status" value="1"/>
</dbReference>
<reference evidence="2" key="1">
    <citation type="submission" date="2020-11" db="EMBL/GenBank/DDBJ databases">
        <authorList>
            <person name="Tran Van P."/>
        </authorList>
    </citation>
    <scope>NUCLEOTIDE SEQUENCE</scope>
</reference>
<accession>A0A7R9H1S3</accession>
<dbReference type="EMBL" id="OC319649">
    <property type="protein sequence ID" value="CAD7405955.1"/>
    <property type="molecule type" value="Genomic_DNA"/>
</dbReference>
<sequence length="407" mass="46247">MFSWRILFTEDVETKASRTLRFENLGTVKICYSWHRAPLATTMLPLTNLAGGPFFFNKNDGIFLPGQIITFPFWFHSRGPGIFLETWELRTVPHLAEEGQTLLVYLWGSATTPDRTQEWKDVSDYLEERVKEAAVQKVVDEMVARTRPAPPPEPTYRSLFLEEELFLHSNPGYFYHPSVVDALRTLHDQVVTDGRRWNLDLKGLREHVLKRVSGDKQQECLDVFGRNVAVLMTPCYMATVVSQKSRTVYSLLCGLANSVEDEGEALKAQFGLMNSDRSCYSSAPPVPDRPDRSAGRLSDKMDTRKTSAQDRSKSRTKKDKMEVRGKQQIGVKLSQDGNSKGSSKMRLIVSSSLAVDETAPKWSTRDTNDDPQKNILYREALFVKVYERVAYTMGQICVAIESINRVE</sequence>
<gene>
    <name evidence="2" type="ORF">TCEB3V08_LOCUS8260</name>
</gene>
<evidence type="ECO:0008006" key="3">
    <source>
        <dbReference type="Google" id="ProtNLM"/>
    </source>
</evidence>
<organism evidence="2">
    <name type="scientific">Timema cristinae</name>
    <name type="common">Walking stick</name>
    <dbReference type="NCBI Taxonomy" id="61476"/>
    <lineage>
        <taxon>Eukaryota</taxon>
        <taxon>Metazoa</taxon>
        <taxon>Ecdysozoa</taxon>
        <taxon>Arthropoda</taxon>
        <taxon>Hexapoda</taxon>
        <taxon>Insecta</taxon>
        <taxon>Pterygota</taxon>
        <taxon>Neoptera</taxon>
        <taxon>Polyneoptera</taxon>
        <taxon>Phasmatodea</taxon>
        <taxon>Timematodea</taxon>
        <taxon>Timematoidea</taxon>
        <taxon>Timematidae</taxon>
        <taxon>Timema</taxon>
    </lineage>
</organism>
<dbReference type="PANTHER" id="PTHR48421">
    <property type="entry name" value="MYCBP-ASSOCIATED PROTEIN"/>
    <property type="match status" value="1"/>
</dbReference>
<protein>
    <recommendedName>
        <fullName evidence="3">MYCBP-associated protein</fullName>
    </recommendedName>
</protein>